<sequence>MLESLILGVIIHAVILVVFFSLRKAGARAVVADKRGRILLRMPVFFAIFGYAGMLFGLAFFIGPPLSGEKDLLAFIGIGTMMWLLGLACVLFYHNHFVLYDETTIETRSLFGKVTAIRWADIKDAGFISFIGLMTLTSRNGQKVGIHYLLKGIDQFLWVFARKTPWTADAIGFPKRRFW</sequence>
<dbReference type="EMBL" id="CP119311">
    <property type="protein sequence ID" value="WEK34618.1"/>
    <property type="molecule type" value="Genomic_DNA"/>
</dbReference>
<dbReference type="AlphaFoldDB" id="A0AAJ5WS00"/>
<keyword evidence="1" id="KW-0812">Transmembrane</keyword>
<evidence type="ECO:0000256" key="1">
    <source>
        <dbReference type="SAM" id="Phobius"/>
    </source>
</evidence>
<feature type="transmembrane region" description="Helical" evidence="1">
    <location>
        <begin position="6"/>
        <end position="23"/>
    </location>
</feature>
<accession>A0AAJ5WS00</accession>
<feature type="transmembrane region" description="Helical" evidence="1">
    <location>
        <begin position="44"/>
        <end position="66"/>
    </location>
</feature>
<dbReference type="Proteomes" id="UP001220610">
    <property type="component" value="Chromosome"/>
</dbReference>
<keyword evidence="1" id="KW-1133">Transmembrane helix</keyword>
<gene>
    <name evidence="2" type="ORF">P0Y53_19195</name>
</gene>
<name>A0AAJ5WS00_9BACT</name>
<organism evidence="2 3">
    <name type="scientific">Candidatus Pseudobacter hemicellulosilyticus</name>
    <dbReference type="NCBI Taxonomy" id="3121375"/>
    <lineage>
        <taxon>Bacteria</taxon>
        <taxon>Pseudomonadati</taxon>
        <taxon>Bacteroidota</taxon>
        <taxon>Chitinophagia</taxon>
        <taxon>Chitinophagales</taxon>
        <taxon>Chitinophagaceae</taxon>
        <taxon>Pseudobacter</taxon>
    </lineage>
</organism>
<feature type="transmembrane region" description="Helical" evidence="1">
    <location>
        <begin position="72"/>
        <end position="93"/>
    </location>
</feature>
<reference evidence="2" key="1">
    <citation type="submission" date="2023-03" db="EMBL/GenBank/DDBJ databases">
        <title>Andean soil-derived lignocellulolytic bacterial consortium as a source of novel taxa and putative plastic-active enzymes.</title>
        <authorList>
            <person name="Diaz-Garcia L."/>
            <person name="Chuvochina M."/>
            <person name="Feuerriegel G."/>
            <person name="Bunk B."/>
            <person name="Sproer C."/>
            <person name="Streit W.R."/>
            <person name="Rodriguez L.M."/>
            <person name="Overmann J."/>
            <person name="Jimenez D.J."/>
        </authorList>
    </citation>
    <scope>NUCLEOTIDE SEQUENCE</scope>
    <source>
        <strain evidence="2">MAG 7</strain>
    </source>
</reference>
<proteinExistence type="predicted"/>
<evidence type="ECO:0000313" key="2">
    <source>
        <dbReference type="EMBL" id="WEK34618.1"/>
    </source>
</evidence>
<keyword evidence="1" id="KW-0472">Membrane</keyword>
<protein>
    <submittedName>
        <fullName evidence="2">Uncharacterized protein</fullName>
    </submittedName>
</protein>
<evidence type="ECO:0000313" key="3">
    <source>
        <dbReference type="Proteomes" id="UP001220610"/>
    </source>
</evidence>